<reference evidence="1 2" key="1">
    <citation type="submission" date="2020-04" db="EMBL/GenBank/DDBJ databases">
        <title>Genome-Wide Identification of 5-Methylcytosine Sites in Bacterial Genomes By High-Throughput Sequencing of MspJI Restriction Fragments.</title>
        <authorList>
            <person name="Wu V."/>
        </authorList>
    </citation>
    <scope>NUCLEOTIDE SEQUENCE [LARGE SCALE GENOMIC DNA]</scope>
    <source>
        <strain evidence="1 2">S2</strain>
    </source>
</reference>
<dbReference type="EMBL" id="CP051128">
    <property type="protein sequence ID" value="QIZ07696.1"/>
    <property type="molecule type" value="Genomic_DNA"/>
</dbReference>
<organism evidence="1 2">
    <name type="scientific">Priestia megaterium</name>
    <name type="common">Bacillus megaterium</name>
    <dbReference type="NCBI Taxonomy" id="1404"/>
    <lineage>
        <taxon>Bacteria</taxon>
        <taxon>Bacillati</taxon>
        <taxon>Bacillota</taxon>
        <taxon>Bacilli</taxon>
        <taxon>Bacillales</taxon>
        <taxon>Bacillaceae</taxon>
        <taxon>Priestia</taxon>
    </lineage>
</organism>
<reference evidence="1 2" key="2">
    <citation type="submission" date="2020-04" db="EMBL/GenBank/DDBJ databases">
        <authorList>
            <person name="Fomenkov A."/>
            <person name="Anton B.P."/>
            <person name="Roberts R.J."/>
        </authorList>
    </citation>
    <scope>NUCLEOTIDE SEQUENCE [LARGE SCALE GENOMIC DNA]</scope>
    <source>
        <strain evidence="1 2">S2</strain>
    </source>
</reference>
<sequence length="213" mass="25075">MAAKKENLKESLKEEKQDEVITVDGEKEASLSSLDLLWRHAFHELDEWAKCTDNRDDVCLKEVRRFSESVQRNQGNIKAIAEQFTKELTEWEKIARDEFLMSTTTLQHFFPIWSYEEMNAHFDQIQKTVLSLLSTPCQTMANCQAIEKYLEMIGQYIDLRKKGRMQYIKTVKQAGNSLYEYQKGFVNLFATQFKELIFPLNKYMEKTEEPTNS</sequence>
<dbReference type="Proteomes" id="UP000501868">
    <property type="component" value="Chromosome"/>
</dbReference>
<name>A0A6H1P2C5_PRIMG</name>
<accession>A0A6H1P2C5</accession>
<gene>
    <name evidence="1" type="ORF">HFZ78_13915</name>
</gene>
<proteinExistence type="predicted"/>
<protein>
    <submittedName>
        <fullName evidence="1">Uncharacterized protein</fullName>
    </submittedName>
</protein>
<dbReference type="AlphaFoldDB" id="A0A6H1P2C5"/>
<evidence type="ECO:0000313" key="1">
    <source>
        <dbReference type="EMBL" id="QIZ07696.1"/>
    </source>
</evidence>
<evidence type="ECO:0000313" key="2">
    <source>
        <dbReference type="Proteomes" id="UP000501868"/>
    </source>
</evidence>